<accession>A0ABS9AX11</accession>
<proteinExistence type="predicted"/>
<evidence type="ECO:0000256" key="1">
    <source>
        <dbReference type="SAM" id="Coils"/>
    </source>
</evidence>
<evidence type="ECO:0000256" key="3">
    <source>
        <dbReference type="SAM" id="Phobius"/>
    </source>
</evidence>
<feature type="compositionally biased region" description="Low complexity" evidence="2">
    <location>
        <begin position="145"/>
        <end position="179"/>
    </location>
</feature>
<keyword evidence="3" id="KW-0472">Membrane</keyword>
<feature type="coiled-coil region" evidence="1">
    <location>
        <begin position="224"/>
        <end position="267"/>
    </location>
</feature>
<feature type="compositionally biased region" description="Low complexity" evidence="2">
    <location>
        <begin position="120"/>
        <end position="129"/>
    </location>
</feature>
<feature type="coiled-coil region" evidence="1">
    <location>
        <begin position="448"/>
        <end position="505"/>
    </location>
</feature>
<dbReference type="Pfam" id="PF04375">
    <property type="entry name" value="HemX"/>
    <property type="match status" value="1"/>
</dbReference>
<feature type="transmembrane region" description="Helical" evidence="3">
    <location>
        <begin position="200"/>
        <end position="221"/>
    </location>
</feature>
<sequence>MSKQTNDQDERKASSGKGQDGKGREAEAKAKPASDSGKSAASSPAPGSDAKSGEKPAAAPAGDSPSASGPADKKEVGPAAAKDTASAADKPAQPAAPAPAETKAAQEKAAQEKDGDKPAAAKPEPAKPAGSDKAIDKVADKPATAGKPAASDSGSKSAGKSTGKSDGAAAKAAPVGGAATPPPAATASGGGQGGGRAAGVLALILVLFLGIGAGLFAWNAWERLDEQQQRLAELEQRAEGAASADEVATLREELERADETRDAEVAEAIETMRSEFASYRSEVDGALDQVLAELSREQDADEREWLHAEAAYLLRLANQRLQLERDVEGAAALLRTADARLNEADNPALLSVRRAIAAELSVLDGVPRVDRSGLYLALNAQQQRLAQLPLSRELEEIPARPGIEEAPTGGWQDQLSRFGQELRELVVIRHHDEALEALVTPEQESYLRQSARLILEQAQLALLKEEQELYEASLDKALAMIEGYYDTERNEVQAVIARLEELKGENIQPELPDISGSQQALAEFIERRFGSRGERGDEA</sequence>
<comment type="caution">
    <text evidence="4">The sequence shown here is derived from an EMBL/GenBank/DDBJ whole genome shotgun (WGS) entry which is preliminary data.</text>
</comment>
<feature type="compositionally biased region" description="Basic and acidic residues" evidence="2">
    <location>
        <begin position="1"/>
        <end position="32"/>
    </location>
</feature>
<evidence type="ECO:0000256" key="2">
    <source>
        <dbReference type="SAM" id="MobiDB-lite"/>
    </source>
</evidence>
<dbReference type="RefSeq" id="WP_234254840.1">
    <property type="nucleotide sequence ID" value="NZ_JABFTV010000010.1"/>
</dbReference>
<keyword evidence="3" id="KW-0812">Transmembrane</keyword>
<evidence type="ECO:0000313" key="5">
    <source>
        <dbReference type="Proteomes" id="UP001320272"/>
    </source>
</evidence>
<name>A0ABS9AX11_9GAMM</name>
<keyword evidence="5" id="KW-1185">Reference proteome</keyword>
<feature type="compositionally biased region" description="Basic and acidic residues" evidence="2">
    <location>
        <begin position="104"/>
        <end position="119"/>
    </location>
</feature>
<gene>
    <name evidence="4" type="ORF">HOP59_18065</name>
</gene>
<evidence type="ECO:0008006" key="6">
    <source>
        <dbReference type="Google" id="ProtNLM"/>
    </source>
</evidence>
<organism evidence="4 5">
    <name type="scientific">Billgrantia aerodenitrificans</name>
    <dbReference type="NCBI Taxonomy" id="2733483"/>
    <lineage>
        <taxon>Bacteria</taxon>
        <taxon>Pseudomonadati</taxon>
        <taxon>Pseudomonadota</taxon>
        <taxon>Gammaproteobacteria</taxon>
        <taxon>Oceanospirillales</taxon>
        <taxon>Halomonadaceae</taxon>
        <taxon>Billgrantia</taxon>
    </lineage>
</organism>
<feature type="compositionally biased region" description="Low complexity" evidence="2">
    <location>
        <begin position="78"/>
        <end position="103"/>
    </location>
</feature>
<dbReference type="InterPro" id="IPR007470">
    <property type="entry name" value="HemX"/>
</dbReference>
<feature type="region of interest" description="Disordered" evidence="2">
    <location>
        <begin position="1"/>
        <end position="193"/>
    </location>
</feature>
<evidence type="ECO:0000313" key="4">
    <source>
        <dbReference type="EMBL" id="MCE8026033.1"/>
    </source>
</evidence>
<feature type="compositionally biased region" description="Low complexity" evidence="2">
    <location>
        <begin position="33"/>
        <end position="70"/>
    </location>
</feature>
<keyword evidence="1" id="KW-0175">Coiled coil</keyword>
<reference evidence="4 5" key="1">
    <citation type="journal article" date="2021" name="Front. Microbiol.">
        <title>Aerobic Denitrification and Heterotrophic Sulfur Oxidation in the Genus Halomonas Revealed by Six Novel Species Characterizations and Genome-Based Analysis.</title>
        <authorList>
            <person name="Wang L."/>
            <person name="Shao Z."/>
        </authorList>
    </citation>
    <scope>NUCLEOTIDE SEQUENCE [LARGE SCALE GENOMIC DNA]</scope>
    <source>
        <strain evidence="4 5">MCCC 1A11058</strain>
    </source>
</reference>
<protein>
    <recommendedName>
        <fullName evidence="6">Uroporphyrin-3 C-methyltransferase</fullName>
    </recommendedName>
</protein>
<dbReference type="PANTHER" id="PTHR38043">
    <property type="entry name" value="PROTEIN HEMX"/>
    <property type="match status" value="1"/>
</dbReference>
<dbReference type="EMBL" id="JABFTV010000010">
    <property type="protein sequence ID" value="MCE8026033.1"/>
    <property type="molecule type" value="Genomic_DNA"/>
</dbReference>
<dbReference type="PANTHER" id="PTHR38043:SF1">
    <property type="entry name" value="PROTEIN HEMX"/>
    <property type="match status" value="1"/>
</dbReference>
<dbReference type="Proteomes" id="UP001320272">
    <property type="component" value="Unassembled WGS sequence"/>
</dbReference>
<keyword evidence="3" id="KW-1133">Transmembrane helix</keyword>